<dbReference type="Proteomes" id="UP001212152">
    <property type="component" value="Unassembled WGS sequence"/>
</dbReference>
<organism evidence="9 10">
    <name type="scientific">Geranomyces variabilis</name>
    <dbReference type="NCBI Taxonomy" id="109894"/>
    <lineage>
        <taxon>Eukaryota</taxon>
        <taxon>Fungi</taxon>
        <taxon>Fungi incertae sedis</taxon>
        <taxon>Chytridiomycota</taxon>
        <taxon>Chytridiomycota incertae sedis</taxon>
        <taxon>Chytridiomycetes</taxon>
        <taxon>Spizellomycetales</taxon>
        <taxon>Powellomycetaceae</taxon>
        <taxon>Geranomyces</taxon>
    </lineage>
</organism>
<feature type="compositionally biased region" description="Polar residues" evidence="4">
    <location>
        <begin position="1"/>
        <end position="17"/>
    </location>
</feature>
<dbReference type="PROSITE" id="PS50003">
    <property type="entry name" value="PH_DOMAIN"/>
    <property type="match status" value="1"/>
</dbReference>
<dbReference type="SUPFAM" id="SSF50729">
    <property type="entry name" value="PH domain-like"/>
    <property type="match status" value="1"/>
</dbReference>
<evidence type="ECO:0000256" key="3">
    <source>
        <dbReference type="PROSITE-ProRule" id="PRU00192"/>
    </source>
</evidence>
<feature type="compositionally biased region" description="Pro residues" evidence="4">
    <location>
        <begin position="339"/>
        <end position="351"/>
    </location>
</feature>
<dbReference type="PANTHER" id="PTHR23176:SF129">
    <property type="entry name" value="RHO GTPASE ACTIVATING PROTEIN AT 16F, ISOFORM E-RELATED"/>
    <property type="match status" value="1"/>
</dbReference>
<dbReference type="InterPro" id="IPR000198">
    <property type="entry name" value="RhoGAP_dom"/>
</dbReference>
<dbReference type="Pfam" id="PF00018">
    <property type="entry name" value="SH3_1"/>
    <property type="match status" value="1"/>
</dbReference>
<dbReference type="InterPro" id="IPR050729">
    <property type="entry name" value="Rho-GAP"/>
</dbReference>
<dbReference type="Gene3D" id="1.10.555.10">
    <property type="entry name" value="Rho GTPase activation protein"/>
    <property type="match status" value="1"/>
</dbReference>
<feature type="compositionally biased region" description="Polar residues" evidence="4">
    <location>
        <begin position="523"/>
        <end position="548"/>
    </location>
</feature>
<dbReference type="Pfam" id="PF00169">
    <property type="entry name" value="PH"/>
    <property type="match status" value="1"/>
</dbReference>
<keyword evidence="1 3" id="KW-0728">SH3 domain</keyword>
<evidence type="ECO:0000256" key="1">
    <source>
        <dbReference type="ARBA" id="ARBA00022443"/>
    </source>
</evidence>
<name>A0AAD5TL32_9FUNG</name>
<dbReference type="GO" id="GO:0005543">
    <property type="term" value="F:phospholipid binding"/>
    <property type="evidence" value="ECO:0007669"/>
    <property type="project" value="InterPro"/>
</dbReference>
<gene>
    <name evidence="9" type="ORF">HDU87_002851</name>
</gene>
<dbReference type="InterPro" id="IPR011993">
    <property type="entry name" value="PH-like_dom_sf"/>
</dbReference>
<feature type="region of interest" description="Disordered" evidence="4">
    <location>
        <begin position="214"/>
        <end position="237"/>
    </location>
</feature>
<feature type="domain" description="Rho-GAP" evidence="8">
    <location>
        <begin position="616"/>
        <end position="808"/>
    </location>
</feature>
<evidence type="ECO:0000313" key="10">
    <source>
        <dbReference type="Proteomes" id="UP001212152"/>
    </source>
</evidence>
<dbReference type="InterPro" id="IPR008936">
    <property type="entry name" value="Rho_GTPase_activation_prot"/>
</dbReference>
<dbReference type="PRINTS" id="PR00683">
    <property type="entry name" value="SPECTRINPH"/>
</dbReference>
<comment type="caution">
    <text evidence="9">The sequence shown here is derived from an EMBL/GenBank/DDBJ whole genome shotgun (WGS) entry which is preliminary data.</text>
</comment>
<dbReference type="Pfam" id="PF00620">
    <property type="entry name" value="RhoGAP"/>
    <property type="match status" value="1"/>
</dbReference>
<dbReference type="SMART" id="SM00233">
    <property type="entry name" value="PH"/>
    <property type="match status" value="1"/>
</dbReference>
<dbReference type="PROSITE" id="PS50020">
    <property type="entry name" value="WW_DOMAIN_2"/>
    <property type="match status" value="1"/>
</dbReference>
<feature type="domain" description="PH" evidence="6">
    <location>
        <begin position="385"/>
        <end position="494"/>
    </location>
</feature>
<dbReference type="InterPro" id="IPR001452">
    <property type="entry name" value="SH3_domain"/>
</dbReference>
<dbReference type="InterPro" id="IPR001849">
    <property type="entry name" value="PH_domain"/>
</dbReference>
<evidence type="ECO:0000259" key="8">
    <source>
        <dbReference type="PROSITE" id="PS50238"/>
    </source>
</evidence>
<evidence type="ECO:0000313" key="9">
    <source>
        <dbReference type="EMBL" id="KAJ3179645.1"/>
    </source>
</evidence>
<feature type="region of interest" description="Disordered" evidence="4">
    <location>
        <begin position="511"/>
        <end position="579"/>
    </location>
</feature>
<proteinExistence type="predicted"/>
<dbReference type="SUPFAM" id="SSF50044">
    <property type="entry name" value="SH3-domain"/>
    <property type="match status" value="1"/>
</dbReference>
<keyword evidence="2" id="KW-0343">GTPase activation</keyword>
<dbReference type="PANTHER" id="PTHR23176">
    <property type="entry name" value="RHO/RAC/CDC GTPASE-ACTIVATING PROTEIN"/>
    <property type="match status" value="1"/>
</dbReference>
<dbReference type="GO" id="GO:0007165">
    <property type="term" value="P:signal transduction"/>
    <property type="evidence" value="ECO:0007669"/>
    <property type="project" value="InterPro"/>
</dbReference>
<dbReference type="Gene3D" id="2.30.29.30">
    <property type="entry name" value="Pleckstrin-homology domain (PH domain)/Phosphotyrosine-binding domain (PTB)"/>
    <property type="match status" value="1"/>
</dbReference>
<dbReference type="SMART" id="SM00326">
    <property type="entry name" value="SH3"/>
    <property type="match status" value="1"/>
</dbReference>
<feature type="compositionally biased region" description="Low complexity" evidence="4">
    <location>
        <begin position="124"/>
        <end position="138"/>
    </location>
</feature>
<evidence type="ECO:0000259" key="5">
    <source>
        <dbReference type="PROSITE" id="PS50002"/>
    </source>
</evidence>
<dbReference type="GO" id="GO:0005096">
    <property type="term" value="F:GTPase activator activity"/>
    <property type="evidence" value="ECO:0007669"/>
    <property type="project" value="UniProtKB-KW"/>
</dbReference>
<keyword evidence="10" id="KW-1185">Reference proteome</keyword>
<dbReference type="InterPro" id="IPR001202">
    <property type="entry name" value="WW_dom"/>
</dbReference>
<feature type="region of interest" description="Disordered" evidence="4">
    <location>
        <begin position="1"/>
        <end position="26"/>
    </location>
</feature>
<feature type="region of interest" description="Disordered" evidence="4">
    <location>
        <begin position="323"/>
        <end position="351"/>
    </location>
</feature>
<reference evidence="9" key="1">
    <citation type="submission" date="2020-05" db="EMBL/GenBank/DDBJ databases">
        <title>Phylogenomic resolution of chytrid fungi.</title>
        <authorList>
            <person name="Stajich J.E."/>
            <person name="Amses K."/>
            <person name="Simmons R."/>
            <person name="Seto K."/>
            <person name="Myers J."/>
            <person name="Bonds A."/>
            <person name="Quandt C.A."/>
            <person name="Barry K."/>
            <person name="Liu P."/>
            <person name="Grigoriev I."/>
            <person name="Longcore J.E."/>
            <person name="James T.Y."/>
        </authorList>
    </citation>
    <scope>NUCLEOTIDE SEQUENCE</scope>
    <source>
        <strain evidence="9">JEL0379</strain>
    </source>
</reference>
<feature type="compositionally biased region" description="Polar residues" evidence="4">
    <location>
        <begin position="323"/>
        <end position="333"/>
    </location>
</feature>
<dbReference type="InterPro" id="IPR001605">
    <property type="entry name" value="PH_dom-spectrin-type"/>
</dbReference>
<dbReference type="Gene3D" id="2.30.30.40">
    <property type="entry name" value="SH3 Domains"/>
    <property type="match status" value="1"/>
</dbReference>
<evidence type="ECO:0000259" key="7">
    <source>
        <dbReference type="PROSITE" id="PS50020"/>
    </source>
</evidence>
<evidence type="ECO:0000259" key="6">
    <source>
        <dbReference type="PROSITE" id="PS50003"/>
    </source>
</evidence>
<feature type="region of interest" description="Disordered" evidence="4">
    <location>
        <begin position="105"/>
        <end position="182"/>
    </location>
</feature>
<dbReference type="AlphaFoldDB" id="A0AAD5TL32"/>
<sequence>MTTPNDNMEAANLTTSHGGKGAESSVPQTEKVSLYAHAIWPYDAIEDNELSFGIGDRIEVLDRCNADWYEGRLVTQGADGKPGVGRFVGYFPATRVKLLEVRAKRGHESRSMGADVGQTLQPNQDSVVQPPVVEQSSPAAAVALTDTRSTETSSPPPPAVPPSPAAQSRAASPQRPPPQRSNLRTELHDENIESPFTDAVEVAMPTSPQYEALDAAEVSRDSRPAAPNRNNSTWELVENPEGEHYYWNTDTGETSWTSPESGEGMPLGAQAQPITDSTGNLMMDLTKVLDEFDSTLGEPSVASPYQNSAVEQAKVGVTGTATPMSAVSNSTDTALIPDLPSPGPPPPPPAPPVMKFPSASETGVSAALDSELLALGRIESVPETIIRREAYLLTKKKHHGAGSKKPASSWAQYWAVLCVGFLFLFKDQSTKTSTKKPVHVIRLDSVRVDEVGKDTTKKKGAFRMELDQGAVWLIQPGKEGEMWEWMDAIREASREKSTSAEYENALSTLLPQGIPTVPDRKSNSQAGKSVGNVSTVTSNDRPSTTVGGKSQVEKNRSRRPTGAAKASGEVDDGSYEGKQAKQSVKTKIGAFLFKRPSVDKLKEQGIIKDEDVIFGGSLAAQVERGSGPIPAVVRLCVEQVDKRGLTSQGIYRLSGNASTIQKLKVQFNAQEKVDLGAEDLDINAVASTLKLYFRELDDPLIPFAFYDRFIAAAKLEDYNARLIELKNLVQAIPRPNYDTFEFIIRHLARVMSHSAENKMEPSNLAIVFGPTLIRPPEGDGTSGYTNILNMSYQNLLVEAVLVQVDWMFDGLDH</sequence>
<dbReference type="Gene3D" id="2.20.70.10">
    <property type="match status" value="1"/>
</dbReference>
<dbReference type="InterPro" id="IPR036028">
    <property type="entry name" value="SH3-like_dom_sf"/>
</dbReference>
<evidence type="ECO:0000256" key="2">
    <source>
        <dbReference type="ARBA" id="ARBA00022468"/>
    </source>
</evidence>
<dbReference type="SMART" id="SM00324">
    <property type="entry name" value="RhoGAP"/>
    <property type="match status" value="1"/>
</dbReference>
<evidence type="ECO:0008006" key="11">
    <source>
        <dbReference type="Google" id="ProtNLM"/>
    </source>
</evidence>
<accession>A0AAD5TL32</accession>
<dbReference type="EMBL" id="JADGJQ010000020">
    <property type="protein sequence ID" value="KAJ3179645.1"/>
    <property type="molecule type" value="Genomic_DNA"/>
</dbReference>
<feature type="domain" description="SH3" evidence="5">
    <location>
        <begin position="31"/>
        <end position="101"/>
    </location>
</feature>
<evidence type="ECO:0000256" key="4">
    <source>
        <dbReference type="SAM" id="MobiDB-lite"/>
    </source>
</evidence>
<dbReference type="SUPFAM" id="SSF51045">
    <property type="entry name" value="WW domain"/>
    <property type="match status" value="1"/>
</dbReference>
<dbReference type="SUPFAM" id="SSF48350">
    <property type="entry name" value="GTPase activation domain, GAP"/>
    <property type="match status" value="1"/>
</dbReference>
<dbReference type="PROSITE" id="PS50238">
    <property type="entry name" value="RHOGAP"/>
    <property type="match status" value="1"/>
</dbReference>
<dbReference type="CDD" id="cd00201">
    <property type="entry name" value="WW"/>
    <property type="match status" value="1"/>
</dbReference>
<dbReference type="CDD" id="cd00174">
    <property type="entry name" value="SH3"/>
    <property type="match status" value="1"/>
</dbReference>
<feature type="compositionally biased region" description="Pro residues" evidence="4">
    <location>
        <begin position="154"/>
        <end position="164"/>
    </location>
</feature>
<dbReference type="InterPro" id="IPR036020">
    <property type="entry name" value="WW_dom_sf"/>
</dbReference>
<dbReference type="PROSITE" id="PS50002">
    <property type="entry name" value="SH3"/>
    <property type="match status" value="1"/>
</dbReference>
<protein>
    <recommendedName>
        <fullName evidence="11">RhoGAP-domain-containing protein</fullName>
    </recommendedName>
</protein>
<dbReference type="GO" id="GO:0005737">
    <property type="term" value="C:cytoplasm"/>
    <property type="evidence" value="ECO:0007669"/>
    <property type="project" value="TreeGrafter"/>
</dbReference>
<feature type="domain" description="WW" evidence="7">
    <location>
        <begin position="234"/>
        <end position="261"/>
    </location>
</feature>